<name>A0A1Y6EFE6_9HYPH</name>
<dbReference type="GO" id="GO:0046872">
    <property type="term" value="F:metal ion binding"/>
    <property type="evidence" value="ECO:0007669"/>
    <property type="project" value="UniProtKB-KW"/>
</dbReference>
<dbReference type="GO" id="GO:0004659">
    <property type="term" value="F:prenyltransferase activity"/>
    <property type="evidence" value="ECO:0007669"/>
    <property type="project" value="InterPro"/>
</dbReference>
<dbReference type="PANTHER" id="PTHR12001">
    <property type="entry name" value="GERANYLGERANYL PYROPHOSPHATE SYNTHASE"/>
    <property type="match status" value="1"/>
</dbReference>
<dbReference type="SUPFAM" id="SSF48576">
    <property type="entry name" value="Terpenoid synthases"/>
    <property type="match status" value="1"/>
</dbReference>
<dbReference type="SFLD" id="SFLDS00005">
    <property type="entry name" value="Isoprenoid_Synthase_Type_I"/>
    <property type="match status" value="1"/>
</dbReference>
<protein>
    <submittedName>
        <fullName evidence="7">Octaprenyl-diphosphate synthase</fullName>
    </submittedName>
</protein>
<organism evidence="7 8">
    <name type="scientific">Devosia lucknowensis</name>
    <dbReference type="NCBI Taxonomy" id="1096929"/>
    <lineage>
        <taxon>Bacteria</taxon>
        <taxon>Pseudomonadati</taxon>
        <taxon>Pseudomonadota</taxon>
        <taxon>Alphaproteobacteria</taxon>
        <taxon>Hyphomicrobiales</taxon>
        <taxon>Devosiaceae</taxon>
        <taxon>Devosia</taxon>
    </lineage>
</organism>
<dbReference type="AlphaFoldDB" id="A0A1Y6EFE6"/>
<accession>A0A1Y6EFE6</accession>
<dbReference type="Proteomes" id="UP000194474">
    <property type="component" value="Unassembled WGS sequence"/>
</dbReference>
<gene>
    <name evidence="7" type="ORF">SAMN06295905_0301</name>
</gene>
<evidence type="ECO:0000256" key="4">
    <source>
        <dbReference type="ARBA" id="ARBA00022723"/>
    </source>
</evidence>
<sequence>MAGFVRPYMALHNGLNPICQQGNKDVTAVSVLPQIKEAPAMNPVERLMAATADDMARVNAMILDRAQSHVDMVPELARYLIDSGGKRLRPMLTVAAAILFGKGNGSAANFAAAVEFMHNATLLHDDVVDESDMRRGKPAARMVWGNKASILVGDFLLGQAFMMMVETRNVDALGVLSAASAVMAEGEVFQLAKTGDLDTTAADYAEVIRAKTAVLFEAACEVGAMSGGADEAGRKALALYGLELGNAFQLVDDALDYGGQSGTLGKNVGDDLREGKMTLPVILALQSATESERAIIASALGNAEASDLEVHQVVAIFNRYETLKKTLERAQAHARAAIDALSSLPESEMKSILADVVVHSVSRAS</sequence>
<dbReference type="InterPro" id="IPR008949">
    <property type="entry name" value="Isoprenoid_synthase_dom_sf"/>
</dbReference>
<reference evidence="8" key="1">
    <citation type="submission" date="2017-04" db="EMBL/GenBank/DDBJ databases">
        <authorList>
            <person name="Varghese N."/>
            <person name="Submissions S."/>
        </authorList>
    </citation>
    <scope>NUCLEOTIDE SEQUENCE [LARGE SCALE GENOMIC DNA]</scope>
</reference>
<evidence type="ECO:0000256" key="1">
    <source>
        <dbReference type="ARBA" id="ARBA00001946"/>
    </source>
</evidence>
<keyword evidence="5" id="KW-0460">Magnesium</keyword>
<proteinExistence type="inferred from homology"/>
<dbReference type="PROSITE" id="PS00723">
    <property type="entry name" value="POLYPRENYL_SYNTHASE_1"/>
    <property type="match status" value="1"/>
</dbReference>
<evidence type="ECO:0000313" key="7">
    <source>
        <dbReference type="EMBL" id="SMQ59911.1"/>
    </source>
</evidence>
<dbReference type="InterPro" id="IPR033749">
    <property type="entry name" value="Polyprenyl_synt_CS"/>
</dbReference>
<comment type="cofactor">
    <cofactor evidence="1">
        <name>Mg(2+)</name>
        <dbReference type="ChEBI" id="CHEBI:18420"/>
    </cofactor>
</comment>
<dbReference type="PANTHER" id="PTHR12001:SF69">
    <property type="entry name" value="ALL TRANS-POLYPRENYL-DIPHOSPHATE SYNTHASE PDSS1"/>
    <property type="match status" value="1"/>
</dbReference>
<keyword evidence="8" id="KW-1185">Reference proteome</keyword>
<evidence type="ECO:0000256" key="2">
    <source>
        <dbReference type="ARBA" id="ARBA00006706"/>
    </source>
</evidence>
<dbReference type="CDD" id="cd00685">
    <property type="entry name" value="Trans_IPPS_HT"/>
    <property type="match status" value="1"/>
</dbReference>
<evidence type="ECO:0000256" key="6">
    <source>
        <dbReference type="RuleBase" id="RU004466"/>
    </source>
</evidence>
<evidence type="ECO:0000313" key="8">
    <source>
        <dbReference type="Proteomes" id="UP000194474"/>
    </source>
</evidence>
<keyword evidence="4" id="KW-0479">Metal-binding</keyword>
<comment type="similarity">
    <text evidence="2 6">Belongs to the FPP/GGPP synthase family.</text>
</comment>
<dbReference type="EMBL" id="FXWK01000001">
    <property type="protein sequence ID" value="SMQ59911.1"/>
    <property type="molecule type" value="Genomic_DNA"/>
</dbReference>
<keyword evidence="3 6" id="KW-0808">Transferase</keyword>
<evidence type="ECO:0000256" key="3">
    <source>
        <dbReference type="ARBA" id="ARBA00022679"/>
    </source>
</evidence>
<evidence type="ECO:0000256" key="5">
    <source>
        <dbReference type="ARBA" id="ARBA00022842"/>
    </source>
</evidence>
<dbReference type="InterPro" id="IPR000092">
    <property type="entry name" value="Polyprenyl_synt"/>
</dbReference>
<dbReference type="Gene3D" id="1.10.600.10">
    <property type="entry name" value="Farnesyl Diphosphate Synthase"/>
    <property type="match status" value="1"/>
</dbReference>
<dbReference type="GO" id="GO:0008299">
    <property type="term" value="P:isoprenoid biosynthetic process"/>
    <property type="evidence" value="ECO:0007669"/>
    <property type="project" value="InterPro"/>
</dbReference>
<dbReference type="Pfam" id="PF00348">
    <property type="entry name" value="polyprenyl_synt"/>
    <property type="match status" value="1"/>
</dbReference>